<dbReference type="Proteomes" id="UP001057134">
    <property type="component" value="Chromosome"/>
</dbReference>
<dbReference type="Gene3D" id="3.40.1190.20">
    <property type="match status" value="1"/>
</dbReference>
<reference evidence="1" key="1">
    <citation type="submission" date="2018-02" db="EMBL/GenBank/DDBJ databases">
        <authorList>
            <person name="Kim S.-K."/>
            <person name="Jung H.-I."/>
            <person name="Lee S.-W."/>
        </authorList>
    </citation>
    <scope>NUCLEOTIDE SEQUENCE</scope>
    <source>
        <strain evidence="1">SK3146</strain>
    </source>
</reference>
<dbReference type="EMBL" id="CP027059">
    <property type="protein sequence ID" value="UQZ86295.1"/>
    <property type="molecule type" value="Genomic_DNA"/>
</dbReference>
<sequence>MNPKVILVGSINMDVVAQVDALPVEGEALLTHKVSEVPGE</sequence>
<reference evidence="1" key="2">
    <citation type="journal article" date="2021" name="J Anim Sci Technol">
        <title>Complete genome sequence of Paenibacillus konkukensis sp. nov. SK3146 as a potential probiotic strain.</title>
        <authorList>
            <person name="Jung H.I."/>
            <person name="Park S."/>
            <person name="Niu K.M."/>
            <person name="Lee S.W."/>
            <person name="Kothari D."/>
            <person name="Yi K.J."/>
            <person name="Kim S.K."/>
        </authorList>
    </citation>
    <scope>NUCLEOTIDE SEQUENCE</scope>
    <source>
        <strain evidence="1">SK3146</strain>
    </source>
</reference>
<dbReference type="InterPro" id="IPR029056">
    <property type="entry name" value="Ribokinase-like"/>
</dbReference>
<dbReference type="RefSeq" id="WP_283942789.1">
    <property type="nucleotide sequence ID" value="NZ_CP027059.1"/>
</dbReference>
<gene>
    <name evidence="1" type="ORF">SK3146_05588</name>
</gene>
<protein>
    <recommendedName>
        <fullName evidence="3">Ribokinase</fullName>
    </recommendedName>
</protein>
<keyword evidence="2" id="KW-1185">Reference proteome</keyword>
<name>A0ABY4RVD2_9BACL</name>
<organism evidence="1 2">
    <name type="scientific">Paenibacillus konkukensis</name>
    <dbReference type="NCBI Taxonomy" id="2020716"/>
    <lineage>
        <taxon>Bacteria</taxon>
        <taxon>Bacillati</taxon>
        <taxon>Bacillota</taxon>
        <taxon>Bacilli</taxon>
        <taxon>Bacillales</taxon>
        <taxon>Paenibacillaceae</taxon>
        <taxon>Paenibacillus</taxon>
    </lineage>
</organism>
<evidence type="ECO:0000313" key="1">
    <source>
        <dbReference type="EMBL" id="UQZ86295.1"/>
    </source>
</evidence>
<proteinExistence type="predicted"/>
<accession>A0ABY4RVD2</accession>
<evidence type="ECO:0000313" key="2">
    <source>
        <dbReference type="Proteomes" id="UP001057134"/>
    </source>
</evidence>
<evidence type="ECO:0008006" key="3">
    <source>
        <dbReference type="Google" id="ProtNLM"/>
    </source>
</evidence>